<keyword evidence="2" id="KW-0472">Membrane</keyword>
<keyword evidence="2" id="KW-0812">Transmembrane</keyword>
<keyword evidence="4" id="KW-1185">Reference proteome</keyword>
<reference evidence="3 4" key="1">
    <citation type="submission" date="2019-06" db="EMBL/GenBank/DDBJ databases">
        <title>A novel bacterium of genus Pontibacter, isolated from marine sediment.</title>
        <authorList>
            <person name="Huang H."/>
            <person name="Mo K."/>
            <person name="Hu Y."/>
        </authorList>
    </citation>
    <scope>NUCLEOTIDE SEQUENCE [LARGE SCALE GENOMIC DNA]</scope>
    <source>
        <strain evidence="3 4">HB172049</strain>
    </source>
</reference>
<sequence length="91" mass="10650">MDMIIISVGGTLIMVLLSVVSFFLVRLVNQLDKLDDQLTELERKLALYAQTVDYLQKQLEKLQAKYDELLNKYTVLQRGVEAFDEWLNRNK</sequence>
<feature type="coiled-coil region" evidence="1">
    <location>
        <begin position="24"/>
        <end position="79"/>
    </location>
</feature>
<evidence type="ECO:0000313" key="3">
    <source>
        <dbReference type="EMBL" id="TPE44924.1"/>
    </source>
</evidence>
<accession>A0A501WA28</accession>
<keyword evidence="1" id="KW-0175">Coiled coil</keyword>
<evidence type="ECO:0000313" key="4">
    <source>
        <dbReference type="Proteomes" id="UP000316727"/>
    </source>
</evidence>
<keyword evidence="2" id="KW-1133">Transmembrane helix</keyword>
<feature type="transmembrane region" description="Helical" evidence="2">
    <location>
        <begin position="6"/>
        <end position="25"/>
    </location>
</feature>
<evidence type="ECO:0000256" key="1">
    <source>
        <dbReference type="SAM" id="Coils"/>
    </source>
</evidence>
<dbReference type="EMBL" id="VFRQ01000003">
    <property type="protein sequence ID" value="TPE44924.1"/>
    <property type="molecule type" value="Genomic_DNA"/>
</dbReference>
<name>A0A501WA28_9BACT</name>
<protein>
    <submittedName>
        <fullName evidence="3">Uncharacterized protein</fullName>
    </submittedName>
</protein>
<dbReference type="AlphaFoldDB" id="A0A501WA28"/>
<evidence type="ECO:0000256" key="2">
    <source>
        <dbReference type="SAM" id="Phobius"/>
    </source>
</evidence>
<dbReference type="Gene3D" id="1.20.5.4090">
    <property type="match status" value="1"/>
</dbReference>
<dbReference type="RefSeq" id="WP_140620949.1">
    <property type="nucleotide sequence ID" value="NZ_VFRQ01000003.1"/>
</dbReference>
<proteinExistence type="predicted"/>
<dbReference type="SUPFAM" id="SSF57997">
    <property type="entry name" value="Tropomyosin"/>
    <property type="match status" value="1"/>
</dbReference>
<comment type="caution">
    <text evidence="3">The sequence shown here is derived from an EMBL/GenBank/DDBJ whole genome shotgun (WGS) entry which is preliminary data.</text>
</comment>
<gene>
    <name evidence="3" type="ORF">FJM65_07880</name>
</gene>
<dbReference type="Proteomes" id="UP000316727">
    <property type="component" value="Unassembled WGS sequence"/>
</dbReference>
<organism evidence="3 4">
    <name type="scientific">Pontibacter mangrovi</name>
    <dbReference type="NCBI Taxonomy" id="2589816"/>
    <lineage>
        <taxon>Bacteria</taxon>
        <taxon>Pseudomonadati</taxon>
        <taxon>Bacteroidota</taxon>
        <taxon>Cytophagia</taxon>
        <taxon>Cytophagales</taxon>
        <taxon>Hymenobacteraceae</taxon>
        <taxon>Pontibacter</taxon>
    </lineage>
</organism>